<dbReference type="EMBL" id="CAJJDP010000008">
    <property type="protein sequence ID" value="CAD8138183.1"/>
    <property type="molecule type" value="Genomic_DNA"/>
</dbReference>
<evidence type="ECO:0000313" key="6">
    <source>
        <dbReference type="Proteomes" id="UP000683925"/>
    </source>
</evidence>
<sequence>MQELTELKNLVIQSLEANGSLAKIRAQIRASVFNVVDQQEGNNKKPSPFFWENNKAQTIYELGCGRDMLELIKEFFLFFDMHYTNSIFSSESNLREEINREQIAKKLNIEANDATKPLLFFLLKNRNSEKQSEEKVHQKVAQPSPKEVQLQQQQQQQQQKQQQEQKLQEQKKQDELRKQEELKRQEEEKRRQQQDEQRKLDEQKKKQEEQKRLEEQKKEQQRKQQEEQRKQQEELKKQQEQQKQEQQKKEQEKLKEQQKQQELLKQQQEKQEADQKKAQQKKVDNRNFEDEKYENEDLEEELEGEDLRDSQLQQDQFQESDEYMQQSQSQGIDMTVDSAALEEFDYFEEIEDMD</sequence>
<dbReference type="OMA" id="DETTEYW"/>
<protein>
    <recommendedName>
        <fullName evidence="4">FGFR1 oncogene partner (FOP) N-terminal dimerisation domain-containing protein</fullName>
    </recommendedName>
</protein>
<dbReference type="GO" id="GO:0005815">
    <property type="term" value="C:microtubule organizing center"/>
    <property type="evidence" value="ECO:0007669"/>
    <property type="project" value="InterPro"/>
</dbReference>
<dbReference type="OrthoDB" id="2160638at2759"/>
<organism evidence="5 6">
    <name type="scientific">Paramecium octaurelia</name>
    <dbReference type="NCBI Taxonomy" id="43137"/>
    <lineage>
        <taxon>Eukaryota</taxon>
        <taxon>Sar</taxon>
        <taxon>Alveolata</taxon>
        <taxon>Ciliophora</taxon>
        <taxon>Intramacronucleata</taxon>
        <taxon>Oligohymenophorea</taxon>
        <taxon>Peniculida</taxon>
        <taxon>Parameciidae</taxon>
        <taxon>Paramecium</taxon>
    </lineage>
</organism>
<feature type="compositionally biased region" description="Polar residues" evidence="3">
    <location>
        <begin position="310"/>
        <end position="332"/>
    </location>
</feature>
<comment type="caution">
    <text evidence="5">The sequence shown here is derived from an EMBL/GenBank/DDBJ whole genome shotgun (WGS) entry which is preliminary data.</text>
</comment>
<keyword evidence="1" id="KW-0963">Cytoplasm</keyword>
<evidence type="ECO:0000256" key="1">
    <source>
        <dbReference type="ARBA" id="ARBA00022490"/>
    </source>
</evidence>
<evidence type="ECO:0000256" key="3">
    <source>
        <dbReference type="SAM" id="MobiDB-lite"/>
    </source>
</evidence>
<name>A0A8S1SDL5_PAROT</name>
<dbReference type="Proteomes" id="UP000683925">
    <property type="component" value="Unassembled WGS sequence"/>
</dbReference>
<dbReference type="Pfam" id="PF09398">
    <property type="entry name" value="FOP_dimer"/>
    <property type="match status" value="1"/>
</dbReference>
<proteinExistence type="predicted"/>
<feature type="compositionally biased region" description="Basic and acidic residues" evidence="3">
    <location>
        <begin position="267"/>
        <end position="290"/>
    </location>
</feature>
<accession>A0A8S1SDL5</accession>
<reference evidence="5" key="1">
    <citation type="submission" date="2021-01" db="EMBL/GenBank/DDBJ databases">
        <authorList>
            <consortium name="Genoscope - CEA"/>
            <person name="William W."/>
        </authorList>
    </citation>
    <scope>NUCLEOTIDE SEQUENCE</scope>
</reference>
<gene>
    <name evidence="5" type="ORF">POCTA_138.1.T0090236</name>
</gene>
<feature type="compositionally biased region" description="Basic and acidic residues" evidence="3">
    <location>
        <begin position="166"/>
        <end position="259"/>
    </location>
</feature>
<feature type="domain" description="FGFR1 oncogene partner (FOP) N-terminal dimerisation" evidence="4">
    <location>
        <begin position="47"/>
        <end position="124"/>
    </location>
</feature>
<feature type="compositionally biased region" description="Acidic residues" evidence="3">
    <location>
        <begin position="291"/>
        <end position="306"/>
    </location>
</feature>
<dbReference type="PANTHER" id="PTHR15431:SF4">
    <property type="entry name" value="PROTEIN TONNEAU 1B"/>
    <property type="match status" value="1"/>
</dbReference>
<evidence type="ECO:0000313" key="5">
    <source>
        <dbReference type="EMBL" id="CAD8138183.1"/>
    </source>
</evidence>
<dbReference type="PANTHER" id="PTHR15431">
    <property type="entry name" value="FGFR1 ONCOGENE PARTNER/LISH DOMAIN-CONTAINING PROTEIN"/>
    <property type="match status" value="1"/>
</dbReference>
<feature type="region of interest" description="Disordered" evidence="3">
    <location>
        <begin position="131"/>
        <end position="335"/>
    </location>
</feature>
<evidence type="ECO:0000259" key="4">
    <source>
        <dbReference type="Pfam" id="PF09398"/>
    </source>
</evidence>
<evidence type="ECO:0000256" key="2">
    <source>
        <dbReference type="ARBA" id="ARBA00023212"/>
    </source>
</evidence>
<feature type="compositionally biased region" description="Low complexity" evidence="3">
    <location>
        <begin position="146"/>
        <end position="165"/>
    </location>
</feature>
<keyword evidence="2" id="KW-0206">Cytoskeleton</keyword>
<dbReference type="AlphaFoldDB" id="A0A8S1SDL5"/>
<dbReference type="GO" id="GO:0034453">
    <property type="term" value="P:microtubule anchoring"/>
    <property type="evidence" value="ECO:0007669"/>
    <property type="project" value="InterPro"/>
</dbReference>
<keyword evidence="6" id="KW-1185">Reference proteome</keyword>
<dbReference type="InterPro" id="IPR018993">
    <property type="entry name" value="FOP_dimerisation-dom_N"/>
</dbReference>